<feature type="region of interest" description="Disordered" evidence="1">
    <location>
        <begin position="152"/>
        <end position="201"/>
    </location>
</feature>
<evidence type="ECO:0000313" key="2">
    <source>
        <dbReference type="EMBL" id="KAK1345542.1"/>
    </source>
</evidence>
<dbReference type="AlphaFoldDB" id="A0AA40LVT4"/>
<reference evidence="2" key="1">
    <citation type="submission" date="2023-06" db="EMBL/GenBank/DDBJ databases">
        <title>Reference genome for the Northern bat (Eptesicus nilssonii), a most northern bat species.</title>
        <authorList>
            <person name="Laine V.N."/>
            <person name="Pulliainen A.T."/>
            <person name="Lilley T.M."/>
        </authorList>
    </citation>
    <scope>NUCLEOTIDE SEQUENCE</scope>
    <source>
        <strain evidence="2">BLF_Eptnil</strain>
        <tissue evidence="2">Kidney</tissue>
    </source>
</reference>
<evidence type="ECO:0000256" key="1">
    <source>
        <dbReference type="SAM" id="MobiDB-lite"/>
    </source>
</evidence>
<sequence>MWGTSGSSYCDNIWPLAYPDSDVLICLMTRNTGQSSQEVARGDSGVLPRCHGCAGSCPSSGFSVTHEQSTEPAKQAGAVSHVECFSWSSERSIRAIFHMVTVASHTDPLSWQDARLGDLAKIHKDEGVWVPRLSPETGVQSDREFVSLRFEENPRAQSPAASPLRAPPYLSSPAFNLKRTGQAPTDQRCQHDPNSAAGLRH</sequence>
<protein>
    <submittedName>
        <fullName evidence="2">Uncharacterized protein</fullName>
    </submittedName>
</protein>
<accession>A0AA40LVT4</accession>
<organism evidence="2 3">
    <name type="scientific">Cnephaeus nilssonii</name>
    <name type="common">Northern bat</name>
    <name type="synonym">Eptesicus nilssonii</name>
    <dbReference type="NCBI Taxonomy" id="3371016"/>
    <lineage>
        <taxon>Eukaryota</taxon>
        <taxon>Metazoa</taxon>
        <taxon>Chordata</taxon>
        <taxon>Craniata</taxon>
        <taxon>Vertebrata</taxon>
        <taxon>Euteleostomi</taxon>
        <taxon>Mammalia</taxon>
        <taxon>Eutheria</taxon>
        <taxon>Laurasiatheria</taxon>
        <taxon>Chiroptera</taxon>
        <taxon>Yangochiroptera</taxon>
        <taxon>Vespertilionidae</taxon>
        <taxon>Cnephaeus</taxon>
    </lineage>
</organism>
<keyword evidence="3" id="KW-1185">Reference proteome</keyword>
<comment type="caution">
    <text evidence="2">The sequence shown here is derived from an EMBL/GenBank/DDBJ whole genome shotgun (WGS) entry which is preliminary data.</text>
</comment>
<dbReference type="EMBL" id="JAULJE010000002">
    <property type="protein sequence ID" value="KAK1345542.1"/>
    <property type="molecule type" value="Genomic_DNA"/>
</dbReference>
<dbReference type="Proteomes" id="UP001177744">
    <property type="component" value="Unassembled WGS sequence"/>
</dbReference>
<evidence type="ECO:0000313" key="3">
    <source>
        <dbReference type="Proteomes" id="UP001177744"/>
    </source>
</evidence>
<name>A0AA40LVT4_CNENI</name>
<proteinExistence type="predicted"/>
<gene>
    <name evidence="2" type="ORF">QTO34_008000</name>
</gene>